<protein>
    <submittedName>
        <fullName evidence="2">Uncharacterized protein</fullName>
    </submittedName>
</protein>
<dbReference type="Proteomes" id="UP000070054">
    <property type="component" value="Unassembled WGS sequence"/>
</dbReference>
<feature type="transmembrane region" description="Helical" evidence="1">
    <location>
        <begin position="110"/>
        <end position="132"/>
    </location>
</feature>
<keyword evidence="1" id="KW-0812">Transmembrane</keyword>
<keyword evidence="1" id="KW-0472">Membrane</keyword>
<dbReference type="AlphaFoldDB" id="A0A135RT61"/>
<dbReference type="EMBL" id="JEMN01001807">
    <property type="protein sequence ID" value="KXH26815.1"/>
    <property type="molecule type" value="Genomic_DNA"/>
</dbReference>
<reference evidence="2 3" key="1">
    <citation type="submission" date="2014-02" db="EMBL/GenBank/DDBJ databases">
        <title>The genome sequence of Colletotrichum nymphaeae SA-01.</title>
        <authorList>
            <person name="Baroncelli R."/>
            <person name="Thon M.R."/>
        </authorList>
    </citation>
    <scope>NUCLEOTIDE SEQUENCE [LARGE SCALE GENOMIC DNA]</scope>
    <source>
        <strain evidence="2 3">SA-01</strain>
    </source>
</reference>
<evidence type="ECO:0000313" key="2">
    <source>
        <dbReference type="EMBL" id="KXH26815.1"/>
    </source>
</evidence>
<feature type="non-terminal residue" evidence="2">
    <location>
        <position position="1"/>
    </location>
</feature>
<feature type="transmembrane region" description="Helical" evidence="1">
    <location>
        <begin position="214"/>
        <end position="231"/>
    </location>
</feature>
<comment type="caution">
    <text evidence="2">The sequence shown here is derived from an EMBL/GenBank/DDBJ whole genome shotgun (WGS) entry which is preliminary data.</text>
</comment>
<gene>
    <name evidence="2" type="ORF">CNYM01_12887</name>
</gene>
<organism evidence="2 3">
    <name type="scientific">Colletotrichum nymphaeae SA-01</name>
    <dbReference type="NCBI Taxonomy" id="1460502"/>
    <lineage>
        <taxon>Eukaryota</taxon>
        <taxon>Fungi</taxon>
        <taxon>Dikarya</taxon>
        <taxon>Ascomycota</taxon>
        <taxon>Pezizomycotina</taxon>
        <taxon>Sordariomycetes</taxon>
        <taxon>Hypocreomycetidae</taxon>
        <taxon>Glomerellales</taxon>
        <taxon>Glomerellaceae</taxon>
        <taxon>Colletotrichum</taxon>
        <taxon>Colletotrichum acutatum species complex</taxon>
    </lineage>
</organism>
<name>A0A135RT61_9PEZI</name>
<keyword evidence="3" id="KW-1185">Reference proteome</keyword>
<accession>A0A135RT61</accession>
<evidence type="ECO:0000313" key="3">
    <source>
        <dbReference type="Proteomes" id="UP000070054"/>
    </source>
</evidence>
<sequence length="294" mass="32444">VEAVGRNKAQRLDLVDYFTLPQTNQQLSSCLSIGHRMDKLGKFAKVFAVLITASRGVEVMDKYCATTRPRLDDAENSMPGTSPTEKNLSELRYIRNAYSTEYFSGLRKPVATMLAGILNLLGAVLLENYAVYDKLRPALGMVSLGDAESPVESRLSDQEWHLEMNNLLGRDLISKVAHTFSDPTPGMLMIGLVTYGVGASTVYHLNRQDKHQEAYLATIIVLSVYLGILSEMDGQSILLRILPWGVLIALSLSDLWHRYIKPSAFAMASEGGNRWEGSRHGLVSTGLQSPILKA</sequence>
<evidence type="ECO:0000256" key="1">
    <source>
        <dbReference type="SAM" id="Phobius"/>
    </source>
</evidence>
<proteinExistence type="predicted"/>
<dbReference type="OrthoDB" id="4851803at2759"/>
<keyword evidence="1" id="KW-1133">Transmembrane helix</keyword>
<feature type="transmembrane region" description="Helical" evidence="1">
    <location>
        <begin position="186"/>
        <end position="205"/>
    </location>
</feature>